<accession>A0A0M0BPE4</accession>
<dbReference type="GO" id="GO:0008483">
    <property type="term" value="F:transaminase activity"/>
    <property type="evidence" value="ECO:0007669"/>
    <property type="project" value="UniProtKB-KW"/>
</dbReference>
<evidence type="ECO:0000256" key="4">
    <source>
        <dbReference type="ARBA" id="ARBA00022898"/>
    </source>
</evidence>
<dbReference type="NCBIfam" id="NF005685">
    <property type="entry name" value="PRK07483.1"/>
    <property type="match status" value="1"/>
</dbReference>
<dbReference type="Gene3D" id="3.90.1150.10">
    <property type="entry name" value="Aspartate Aminotransferase, domain 1"/>
    <property type="match status" value="1"/>
</dbReference>
<dbReference type="PANTHER" id="PTHR43094">
    <property type="entry name" value="AMINOTRANSFERASE"/>
    <property type="match status" value="1"/>
</dbReference>
<evidence type="ECO:0008006" key="8">
    <source>
        <dbReference type="Google" id="ProtNLM"/>
    </source>
</evidence>
<evidence type="ECO:0000256" key="3">
    <source>
        <dbReference type="ARBA" id="ARBA00022679"/>
    </source>
</evidence>
<comment type="caution">
    <text evidence="6">The sequence shown here is derived from an EMBL/GenBank/DDBJ whole genome shotgun (WGS) entry which is preliminary data.</text>
</comment>
<dbReference type="InterPro" id="IPR005814">
    <property type="entry name" value="Aminotrans_3"/>
</dbReference>
<keyword evidence="2" id="KW-0032">Aminotransferase</keyword>
<sequence>MDGVGAVSPPGHHIFARGAGRMLTLVRGEGVYVWDDEGKRYIDGSSGPACVNIGHGVGEIAEAVARQMEKISYAQSLIYNVEPVVECARKLARFCPPGFDHVFFTSGGSEATEAAAKMARQYHMERGDVSRYKVVARWQSYHGNTLGALSMSGNIARRSRYVPMLIDFPHIPPAYCYRCWLGKTRDSCDLDCAWALDREIRAAGPEHVSAFIAEPVVGATLGTVPAPEGYFQVVREICDERGVLFIADEVMTGFGRTGRNFGIEHWGVKPDIIATAKGISSGYYPLGAVIASDEVHDAFRGAFAHGHTYTGHPVACAVGSAVLDYMEKHRLVQRADELGPYLLKGLEELRGRPSVGDVRGLGLFAGVEFVRDKASKEPFPPEVGFSRRVLERCFDNGLLVYPGTGTVDGVRGDHIQVAPPLVATRPQIDEIVALLDRSIAEAEEGAL</sequence>
<dbReference type="GO" id="GO:0030170">
    <property type="term" value="F:pyridoxal phosphate binding"/>
    <property type="evidence" value="ECO:0007669"/>
    <property type="project" value="InterPro"/>
</dbReference>
<proteinExistence type="inferred from homology"/>
<reference evidence="6 7" key="1">
    <citation type="submission" date="2015-06" db="EMBL/GenBank/DDBJ databases">
        <title>New insights into the roles of widespread benthic archaea in carbon and nitrogen cycling.</title>
        <authorList>
            <person name="Lazar C.S."/>
            <person name="Baker B.J."/>
            <person name="Seitz K.W."/>
            <person name="Hyde A.S."/>
            <person name="Dick G.J."/>
            <person name="Hinrichs K.-U."/>
            <person name="Teske A.P."/>
        </authorList>
    </citation>
    <scope>NUCLEOTIDE SEQUENCE [LARGE SCALE GENOMIC DNA]</scope>
    <source>
        <strain evidence="6">DG-45</strain>
    </source>
</reference>
<dbReference type="SUPFAM" id="SSF53383">
    <property type="entry name" value="PLP-dependent transferases"/>
    <property type="match status" value="1"/>
</dbReference>
<name>A0A0M0BPE4_9ARCH</name>
<dbReference type="Proteomes" id="UP000037210">
    <property type="component" value="Unassembled WGS sequence"/>
</dbReference>
<dbReference type="PROSITE" id="PS00600">
    <property type="entry name" value="AA_TRANSFER_CLASS_3"/>
    <property type="match status" value="1"/>
</dbReference>
<organism evidence="6 7">
    <name type="scientific">miscellaneous Crenarchaeota group-15 archaeon DG-45</name>
    <dbReference type="NCBI Taxonomy" id="1685127"/>
    <lineage>
        <taxon>Archaea</taxon>
        <taxon>Candidatus Bathyarchaeota</taxon>
        <taxon>MCG-15</taxon>
    </lineage>
</organism>
<dbReference type="InterPro" id="IPR015424">
    <property type="entry name" value="PyrdxlP-dep_Trfase"/>
</dbReference>
<keyword evidence="4 5" id="KW-0663">Pyridoxal phosphate</keyword>
<evidence type="ECO:0000313" key="7">
    <source>
        <dbReference type="Proteomes" id="UP000037210"/>
    </source>
</evidence>
<dbReference type="InterPro" id="IPR015422">
    <property type="entry name" value="PyrdxlP-dep_Trfase_small"/>
</dbReference>
<dbReference type="Gene3D" id="3.40.640.10">
    <property type="entry name" value="Type I PLP-dependent aspartate aminotransferase-like (Major domain)"/>
    <property type="match status" value="1"/>
</dbReference>
<dbReference type="PANTHER" id="PTHR43094:SF1">
    <property type="entry name" value="AMINOTRANSFERASE CLASS-III"/>
    <property type="match status" value="1"/>
</dbReference>
<dbReference type="EMBL" id="LFWZ01000035">
    <property type="protein sequence ID" value="KON30309.1"/>
    <property type="molecule type" value="Genomic_DNA"/>
</dbReference>
<dbReference type="AlphaFoldDB" id="A0A0M0BPE4"/>
<gene>
    <name evidence="6" type="ORF">AC482_04260</name>
</gene>
<evidence type="ECO:0000256" key="2">
    <source>
        <dbReference type="ARBA" id="ARBA00022576"/>
    </source>
</evidence>
<dbReference type="InterPro" id="IPR015421">
    <property type="entry name" value="PyrdxlP-dep_Trfase_major"/>
</dbReference>
<dbReference type="Pfam" id="PF00202">
    <property type="entry name" value="Aminotran_3"/>
    <property type="match status" value="1"/>
</dbReference>
<evidence type="ECO:0000256" key="5">
    <source>
        <dbReference type="RuleBase" id="RU003560"/>
    </source>
</evidence>
<comment type="similarity">
    <text evidence="1 5">Belongs to the class-III pyridoxal-phosphate-dependent aminotransferase family.</text>
</comment>
<dbReference type="InterPro" id="IPR049704">
    <property type="entry name" value="Aminotrans_3_PPA_site"/>
</dbReference>
<keyword evidence="3" id="KW-0808">Transferase</keyword>
<dbReference type="CDD" id="cd00610">
    <property type="entry name" value="OAT_like"/>
    <property type="match status" value="1"/>
</dbReference>
<evidence type="ECO:0000313" key="6">
    <source>
        <dbReference type="EMBL" id="KON30309.1"/>
    </source>
</evidence>
<dbReference type="FunFam" id="3.40.640.10:FF:000014">
    <property type="entry name" value="Adenosylmethionine-8-amino-7-oxononanoate aminotransferase, probable"/>
    <property type="match status" value="1"/>
</dbReference>
<protein>
    <recommendedName>
        <fullName evidence="8">Aminotransferase class III</fullName>
    </recommendedName>
</protein>
<evidence type="ECO:0000256" key="1">
    <source>
        <dbReference type="ARBA" id="ARBA00008954"/>
    </source>
</evidence>